<dbReference type="Proteomes" id="UP000811246">
    <property type="component" value="Chromosome 11"/>
</dbReference>
<dbReference type="AlphaFoldDB" id="A0A922IYY0"/>
<evidence type="ECO:0000256" key="5">
    <source>
        <dbReference type="ARBA" id="ARBA00023242"/>
    </source>
</evidence>
<accession>A0A922IYY0</accession>
<keyword evidence="7" id="KW-0812">Transmembrane</keyword>
<feature type="compositionally biased region" description="Basic and acidic residues" evidence="6">
    <location>
        <begin position="614"/>
        <end position="623"/>
    </location>
</feature>
<dbReference type="FunFam" id="2.170.150.80:FF:000002">
    <property type="entry name" value="Nac domain-containing protein 86"/>
    <property type="match status" value="1"/>
</dbReference>
<comment type="caution">
    <text evidence="9">The sequence shown here is derived from an EMBL/GenBank/DDBJ whole genome shotgun (WGS) entry which is preliminary data.</text>
</comment>
<evidence type="ECO:0000313" key="9">
    <source>
        <dbReference type="EMBL" id="KAG6688100.1"/>
    </source>
</evidence>
<evidence type="ECO:0000256" key="2">
    <source>
        <dbReference type="ARBA" id="ARBA00023015"/>
    </source>
</evidence>
<sequence>MEAMSMESLPLGFRFRPTDEELINHYLKLKINGRHSDVRVISEIDVCRYEPWDLPELSVIKTDDPEWFFFCPRDRKYPNGHRSNRATDAGYWKATGKDRTIKSRKSGSNTTLIGMKKTLVFYRGRAPKGERTNWIMHEYRATQRQLDGTHPGQVSISFASLFLTIVLFYPSSVHNCWEILSTRTLYSFVHYWHLEHVNMSFSGFVQAPFVLCRLFRKPEEKADIVKYDEVDNTGSSPTTTKSSPDDLSSDVVQETPMSDVQVGNQSEGIKRWLTDELDNITPNAHMPVDTSSISYMASDVEEDHVQEGTGIEVHQPLGDNSTIYEPASCQIDYIDFSPSQPQNHTQLAPYNLGSPFASDFGNDNNTFHSLGDTSEQDISFTELFDEVFNNHDLDSWDESATQKNSVVGSGTHLSSQVCKVEAVPPGSSYVRESDAYSDVARIQKHDDNWQLLQRQNSFGSFHAFAPLVDWELKGENMADLWDNSVGFDASPANSALGLTYGLNSEEMAEKNPVNYSSGPVGGSVIKIRSRQPLHQPNSDKFGTQGTAPRRILMQMNTSTGSACYSEVRGGSCSEGEDEVQSTVLEDKQSLDCRPTFSEPEEDSELLKVQGTAHHSKDSGAIHSEDEDEVQSTLTEAKEASEHSPTFCKLKEESEEASEHASRFAEPEEESEEASEQGSSFVEPEEEYKLLTSEEYKGTNGESSAKLRLGVTQGILQGSRQIGVTHFVKCSSRAPRSLLIYTVGVSLVVLLSAAFIGVWI</sequence>
<evidence type="ECO:0000313" key="10">
    <source>
        <dbReference type="Proteomes" id="UP000811246"/>
    </source>
</evidence>
<feature type="compositionally biased region" description="Polar residues" evidence="6">
    <location>
        <begin position="532"/>
        <end position="546"/>
    </location>
</feature>
<dbReference type="EMBL" id="CM031835">
    <property type="protein sequence ID" value="KAG6688100.1"/>
    <property type="molecule type" value="Genomic_DNA"/>
</dbReference>
<dbReference type="PANTHER" id="PTHR31744:SF216">
    <property type="entry name" value="NAC TRANSCRIPTION FACTOR"/>
    <property type="match status" value="1"/>
</dbReference>
<feature type="region of interest" description="Disordered" evidence="6">
    <location>
        <begin position="567"/>
        <end position="686"/>
    </location>
</feature>
<feature type="region of interest" description="Disordered" evidence="6">
    <location>
        <begin position="529"/>
        <end position="548"/>
    </location>
</feature>
<dbReference type="GO" id="GO:0003677">
    <property type="term" value="F:DNA binding"/>
    <property type="evidence" value="ECO:0007669"/>
    <property type="project" value="UniProtKB-KW"/>
</dbReference>
<dbReference type="PROSITE" id="PS51005">
    <property type="entry name" value="NAC"/>
    <property type="match status" value="1"/>
</dbReference>
<dbReference type="GO" id="GO:0006355">
    <property type="term" value="P:regulation of DNA-templated transcription"/>
    <property type="evidence" value="ECO:0007669"/>
    <property type="project" value="InterPro"/>
</dbReference>
<feature type="compositionally biased region" description="Low complexity" evidence="6">
    <location>
        <begin position="235"/>
        <end position="250"/>
    </location>
</feature>
<organism evidence="9 10">
    <name type="scientific">Carya illinoinensis</name>
    <name type="common">Pecan</name>
    <dbReference type="NCBI Taxonomy" id="32201"/>
    <lineage>
        <taxon>Eukaryota</taxon>
        <taxon>Viridiplantae</taxon>
        <taxon>Streptophyta</taxon>
        <taxon>Embryophyta</taxon>
        <taxon>Tracheophyta</taxon>
        <taxon>Spermatophyta</taxon>
        <taxon>Magnoliopsida</taxon>
        <taxon>eudicotyledons</taxon>
        <taxon>Gunneridae</taxon>
        <taxon>Pentapetalae</taxon>
        <taxon>rosids</taxon>
        <taxon>fabids</taxon>
        <taxon>Fagales</taxon>
        <taxon>Juglandaceae</taxon>
        <taxon>Carya</taxon>
    </lineage>
</organism>
<keyword evidence="3" id="KW-0238">DNA-binding</keyword>
<keyword evidence="7" id="KW-1133">Transmembrane helix</keyword>
<dbReference type="PANTHER" id="PTHR31744">
    <property type="entry name" value="PROTEIN CUP-SHAPED COTYLEDON 2-RELATED"/>
    <property type="match status" value="1"/>
</dbReference>
<feature type="region of interest" description="Disordered" evidence="6">
    <location>
        <begin position="226"/>
        <end position="251"/>
    </location>
</feature>
<gene>
    <name evidence="9" type="ORF">I3842_11G107300</name>
</gene>
<dbReference type="Pfam" id="PF02365">
    <property type="entry name" value="NAM"/>
    <property type="match status" value="1"/>
</dbReference>
<proteinExistence type="predicted"/>
<keyword evidence="4" id="KW-0804">Transcription</keyword>
<evidence type="ECO:0000256" key="4">
    <source>
        <dbReference type="ARBA" id="ARBA00023163"/>
    </source>
</evidence>
<evidence type="ECO:0000256" key="3">
    <source>
        <dbReference type="ARBA" id="ARBA00023125"/>
    </source>
</evidence>
<evidence type="ECO:0000256" key="6">
    <source>
        <dbReference type="SAM" id="MobiDB-lite"/>
    </source>
</evidence>
<evidence type="ECO:0000256" key="7">
    <source>
        <dbReference type="SAM" id="Phobius"/>
    </source>
</evidence>
<feature type="transmembrane region" description="Helical" evidence="7">
    <location>
        <begin position="737"/>
        <end position="758"/>
    </location>
</feature>
<evidence type="ECO:0000256" key="1">
    <source>
        <dbReference type="ARBA" id="ARBA00004123"/>
    </source>
</evidence>
<keyword evidence="5" id="KW-0539">Nucleus</keyword>
<keyword evidence="2" id="KW-0805">Transcription regulation</keyword>
<comment type="subcellular location">
    <subcellularLocation>
        <location evidence="1">Nucleus</location>
    </subcellularLocation>
</comment>
<feature type="compositionally biased region" description="Basic and acidic residues" evidence="6">
    <location>
        <begin position="648"/>
        <end position="665"/>
    </location>
</feature>
<dbReference type="GO" id="GO:0005634">
    <property type="term" value="C:nucleus"/>
    <property type="evidence" value="ECO:0007669"/>
    <property type="project" value="UniProtKB-SubCell"/>
</dbReference>
<evidence type="ECO:0000259" key="8">
    <source>
        <dbReference type="PROSITE" id="PS51005"/>
    </source>
</evidence>
<name>A0A922IYY0_CARIL</name>
<dbReference type="InterPro" id="IPR003441">
    <property type="entry name" value="NAC-dom"/>
</dbReference>
<feature type="domain" description="NAC" evidence="8">
    <location>
        <begin position="9"/>
        <end position="217"/>
    </location>
</feature>
<keyword evidence="7" id="KW-0472">Membrane</keyword>
<protein>
    <recommendedName>
        <fullName evidence="8">NAC domain-containing protein</fullName>
    </recommendedName>
</protein>
<reference evidence="9" key="1">
    <citation type="submission" date="2021-01" db="EMBL/GenBank/DDBJ databases">
        <authorList>
            <person name="Lovell J.T."/>
            <person name="Bentley N."/>
            <person name="Bhattarai G."/>
            <person name="Jenkins J.W."/>
            <person name="Sreedasyam A."/>
            <person name="Alarcon Y."/>
            <person name="Bock C."/>
            <person name="Boston L."/>
            <person name="Carlson J."/>
            <person name="Cervantes K."/>
            <person name="Clermont K."/>
            <person name="Krom N."/>
            <person name="Kubenka K."/>
            <person name="Mamidi S."/>
            <person name="Mattison C."/>
            <person name="Monteros M."/>
            <person name="Pisani C."/>
            <person name="Plott C."/>
            <person name="Rajasekar S."/>
            <person name="Rhein H.S."/>
            <person name="Rohla C."/>
            <person name="Song M."/>
            <person name="Hilaire R.S."/>
            <person name="Shu S."/>
            <person name="Wells L."/>
            <person name="Wang X."/>
            <person name="Webber J."/>
            <person name="Heerema R.J."/>
            <person name="Klein P."/>
            <person name="Conner P."/>
            <person name="Grauke L."/>
            <person name="Grimwood J."/>
            <person name="Schmutz J."/>
            <person name="Randall J.J."/>
        </authorList>
    </citation>
    <scope>NUCLEOTIDE SEQUENCE</scope>
    <source>
        <tissue evidence="9">Leaf</tissue>
    </source>
</reference>